<organism evidence="2 3">
    <name type="scientific">Capitella teleta</name>
    <name type="common">Polychaete worm</name>
    <dbReference type="NCBI Taxonomy" id="283909"/>
    <lineage>
        <taxon>Eukaryota</taxon>
        <taxon>Metazoa</taxon>
        <taxon>Spiralia</taxon>
        <taxon>Lophotrochozoa</taxon>
        <taxon>Annelida</taxon>
        <taxon>Polychaeta</taxon>
        <taxon>Sedentaria</taxon>
        <taxon>Scolecida</taxon>
        <taxon>Capitellidae</taxon>
        <taxon>Capitella</taxon>
    </lineage>
</organism>
<reference evidence="2" key="3">
    <citation type="submission" date="2015-06" db="UniProtKB">
        <authorList>
            <consortium name="EnsemblMetazoa"/>
        </authorList>
    </citation>
    <scope>IDENTIFICATION</scope>
</reference>
<reference evidence="3" key="1">
    <citation type="submission" date="2012-12" db="EMBL/GenBank/DDBJ databases">
        <authorList>
            <person name="Hellsten U."/>
            <person name="Grimwood J."/>
            <person name="Chapman J.A."/>
            <person name="Shapiro H."/>
            <person name="Aerts A."/>
            <person name="Otillar R.P."/>
            <person name="Terry A.Y."/>
            <person name="Boore J.L."/>
            <person name="Simakov O."/>
            <person name="Marletaz F."/>
            <person name="Cho S.-J."/>
            <person name="Edsinger-Gonzales E."/>
            <person name="Havlak P."/>
            <person name="Kuo D.-H."/>
            <person name="Larsson T."/>
            <person name="Lv J."/>
            <person name="Arendt D."/>
            <person name="Savage R."/>
            <person name="Osoegawa K."/>
            <person name="de Jong P."/>
            <person name="Lindberg D.R."/>
            <person name="Seaver E.C."/>
            <person name="Weisblat D.A."/>
            <person name="Putnam N.H."/>
            <person name="Grigoriev I.V."/>
            <person name="Rokhsar D.S."/>
        </authorList>
    </citation>
    <scope>NUCLEOTIDE SEQUENCE</scope>
    <source>
        <strain evidence="3">I ESC-2004</strain>
    </source>
</reference>
<dbReference type="EnsemblMetazoa" id="CapteT217733">
    <property type="protein sequence ID" value="CapteP217733"/>
    <property type="gene ID" value="CapteG217733"/>
</dbReference>
<proteinExistence type="predicted"/>
<dbReference type="AlphaFoldDB" id="X2AML2"/>
<evidence type="ECO:0000256" key="1">
    <source>
        <dbReference type="SAM" id="SignalP"/>
    </source>
</evidence>
<sequence length="225" mass="25589">MLYLTLFLALNWNLVLLDLRLRDFVLNCNLLVFCVKRTAFDYLHCDAFDRNLISPSQRERLQAEYEYIERLKALQKRRDMLPHRESYNFLMGGHKVSLCERFDVMKELNQLKCVVLPSRAKDLYVGRGFSERLPSDHALNHPRVPTKVKTGASNNVRASFSYSAFIVTSTSVAELLPAEASHHPASQNQIPQAFTFPTHANAGSAAQFEIPHAPCAPARCRLLSI</sequence>
<accession>X2AML2</accession>
<dbReference type="EMBL" id="AMQN01000227">
    <property type="status" value="NOT_ANNOTATED_CDS"/>
    <property type="molecule type" value="Genomic_DNA"/>
</dbReference>
<dbReference type="HOGENOM" id="CLU_1230951_0_0_1"/>
<evidence type="ECO:0000313" key="2">
    <source>
        <dbReference type="EnsemblMetazoa" id="CapteP217733"/>
    </source>
</evidence>
<dbReference type="Proteomes" id="UP000014760">
    <property type="component" value="Unassembled WGS sequence"/>
</dbReference>
<reference evidence="3" key="2">
    <citation type="journal article" date="2013" name="Nature">
        <title>Insights into bilaterian evolution from three spiralian genomes.</title>
        <authorList>
            <person name="Simakov O."/>
            <person name="Marletaz F."/>
            <person name="Cho S.J."/>
            <person name="Edsinger-Gonzales E."/>
            <person name="Havlak P."/>
            <person name="Hellsten U."/>
            <person name="Kuo D.H."/>
            <person name="Larsson T."/>
            <person name="Lv J."/>
            <person name="Arendt D."/>
            <person name="Savage R."/>
            <person name="Osoegawa K."/>
            <person name="de Jong P."/>
            <person name="Grimwood J."/>
            <person name="Chapman J.A."/>
            <person name="Shapiro H."/>
            <person name="Aerts A."/>
            <person name="Otillar R.P."/>
            <person name="Terry A.Y."/>
            <person name="Boore J.L."/>
            <person name="Grigoriev I.V."/>
            <person name="Lindberg D.R."/>
            <person name="Seaver E.C."/>
            <person name="Weisblat D.A."/>
            <person name="Putnam N.H."/>
            <person name="Rokhsar D.S."/>
        </authorList>
    </citation>
    <scope>NUCLEOTIDE SEQUENCE</scope>
    <source>
        <strain evidence="3">I ESC-2004</strain>
    </source>
</reference>
<dbReference type="OrthoDB" id="10007716at2759"/>
<feature type="chain" id="PRO_5004949340" evidence="1">
    <location>
        <begin position="18"/>
        <end position="225"/>
    </location>
</feature>
<protein>
    <submittedName>
        <fullName evidence="2">Uncharacterized protein</fullName>
    </submittedName>
</protein>
<keyword evidence="1" id="KW-0732">Signal</keyword>
<feature type="signal peptide" evidence="1">
    <location>
        <begin position="1"/>
        <end position="17"/>
    </location>
</feature>
<evidence type="ECO:0000313" key="3">
    <source>
        <dbReference type="Proteomes" id="UP000014760"/>
    </source>
</evidence>
<name>X2AML2_CAPTE</name>
<keyword evidence="3" id="KW-1185">Reference proteome</keyword>